<feature type="region of interest" description="Disordered" evidence="1">
    <location>
        <begin position="119"/>
        <end position="145"/>
    </location>
</feature>
<dbReference type="InterPro" id="IPR000719">
    <property type="entry name" value="Prot_kinase_dom"/>
</dbReference>
<dbReference type="GO" id="GO:0072354">
    <property type="term" value="F:histone H3T3 kinase activity"/>
    <property type="evidence" value="ECO:0007669"/>
    <property type="project" value="TreeGrafter"/>
</dbReference>
<feature type="compositionally biased region" description="Basic and acidic residues" evidence="1">
    <location>
        <begin position="255"/>
        <end position="288"/>
    </location>
</feature>
<feature type="domain" description="Protein kinase" evidence="2">
    <location>
        <begin position="796"/>
        <end position="1036"/>
    </location>
</feature>
<dbReference type="GO" id="GO:0005524">
    <property type="term" value="F:ATP binding"/>
    <property type="evidence" value="ECO:0007669"/>
    <property type="project" value="InterPro"/>
</dbReference>
<dbReference type="GO" id="GO:0005634">
    <property type="term" value="C:nucleus"/>
    <property type="evidence" value="ECO:0007669"/>
    <property type="project" value="TreeGrafter"/>
</dbReference>
<evidence type="ECO:0000256" key="1">
    <source>
        <dbReference type="SAM" id="MobiDB-lite"/>
    </source>
</evidence>
<dbReference type="PANTHER" id="PTHR24419:SF18">
    <property type="entry name" value="SERINE_THREONINE-PROTEIN KINASE HASPIN"/>
    <property type="match status" value="1"/>
</dbReference>
<feature type="compositionally biased region" description="Polar residues" evidence="1">
    <location>
        <begin position="123"/>
        <end position="137"/>
    </location>
</feature>
<accession>A0A8D9B3Q0</accession>
<feature type="region of interest" description="Disordered" evidence="1">
    <location>
        <begin position="1"/>
        <end position="26"/>
    </location>
</feature>
<feature type="compositionally biased region" description="Polar residues" evidence="1">
    <location>
        <begin position="166"/>
        <end position="188"/>
    </location>
</feature>
<dbReference type="InterPro" id="IPR011009">
    <property type="entry name" value="Kinase-like_dom_sf"/>
</dbReference>
<name>A0A8D9B3Q0_9HEMI</name>
<dbReference type="GO" id="GO:0000278">
    <property type="term" value="P:mitotic cell cycle"/>
    <property type="evidence" value="ECO:0007669"/>
    <property type="project" value="TreeGrafter"/>
</dbReference>
<proteinExistence type="predicted"/>
<dbReference type="PROSITE" id="PS50011">
    <property type="entry name" value="PROTEIN_KINASE_DOM"/>
    <property type="match status" value="1"/>
</dbReference>
<dbReference type="SUPFAM" id="SSF56112">
    <property type="entry name" value="Protein kinase-like (PK-like)"/>
    <property type="match status" value="1"/>
</dbReference>
<reference evidence="3" key="1">
    <citation type="submission" date="2021-05" db="EMBL/GenBank/DDBJ databases">
        <authorList>
            <person name="Alioto T."/>
            <person name="Alioto T."/>
            <person name="Gomez Garrido J."/>
        </authorList>
    </citation>
    <scope>NUCLEOTIDE SEQUENCE</scope>
</reference>
<protein>
    <submittedName>
        <fullName evidence="3">Serine/threonine-protein kinase haspin homolog</fullName>
    </submittedName>
</protein>
<feature type="compositionally biased region" description="Low complexity" evidence="1">
    <location>
        <begin position="189"/>
        <end position="219"/>
    </location>
</feature>
<feature type="region of interest" description="Disordered" evidence="1">
    <location>
        <begin position="240"/>
        <end position="314"/>
    </location>
</feature>
<evidence type="ECO:0000259" key="2">
    <source>
        <dbReference type="PROSITE" id="PS50011"/>
    </source>
</evidence>
<dbReference type="GO" id="GO:0005737">
    <property type="term" value="C:cytoplasm"/>
    <property type="evidence" value="ECO:0007669"/>
    <property type="project" value="TreeGrafter"/>
</dbReference>
<feature type="region of interest" description="Disordered" evidence="1">
    <location>
        <begin position="347"/>
        <end position="400"/>
    </location>
</feature>
<dbReference type="Gene3D" id="3.30.200.20">
    <property type="entry name" value="Phosphorylase Kinase, domain 1"/>
    <property type="match status" value="1"/>
</dbReference>
<dbReference type="PANTHER" id="PTHR24419">
    <property type="entry name" value="INTERLEUKIN-1 RECEPTOR-ASSOCIATED KINASE"/>
    <property type="match status" value="1"/>
</dbReference>
<dbReference type="EMBL" id="HBUF01600002">
    <property type="protein sequence ID" value="CAG6775882.1"/>
    <property type="molecule type" value="Transcribed_RNA"/>
</dbReference>
<dbReference type="GO" id="GO:0035556">
    <property type="term" value="P:intracellular signal transduction"/>
    <property type="evidence" value="ECO:0007669"/>
    <property type="project" value="TreeGrafter"/>
</dbReference>
<sequence length="1036" mass="117680">MDGSILSKSRYGEKDKKCKGPSYPTIKNKKINMSKNKLKKNELKKLDQLINTYIVSQQLYQDVPSLSDVRNLTKKMKDAVSSQELEQVKQKLLSDIGMEELTYTALLDDTLEGDVVKQEDTTTRTPLSEFDSNSTAINHGANPRYSMELSPIPAYNSSMISYTNRHHNTSYTNRSNSPASYTNRCNTPTSYTNKNANTTAYSSTSSHSSTTSSNRSKNLSILNRSDAELSDVFSKLTIKKSTSREKSKGRRKGRTARDAKEDHHSLSDDKENLETHSRSRRSPKDDVLHGTQRRAASQRPRPRTRQAANVEMDDVEVKHEALNVSGDNIVERIDDLEDIRQLEDDTVNETTVSTRSQRAKRDAKASKDGVQTRTRARKPTPPGKKSLKETEKNLKQSSNEESIVMHSMMEDTVVPNNNKSEEESSDEFYSQLEDSVLTLDDTKYEDAMDVTARQTRTRTRAAKNREDIENTINARKKVEADKETSNNTAQKKIEALKCRTTRKNIETTESSKHPRHNELNTVDSSIEDSDSENNNTIVKVDTRQAGNTRTKRTARTAISECGIGDDLKTDKQMEKTEIVDLTSAEEQINETVINTRKSPAIRAKPSSVTVKESPQILHISQQVVKHSPAGNRPGSDDPVVAFNRLLKNVTVRRGRKIVEEDVDCTVMPNVTSLSNNVNTTSSMMERSKVSLAPGKMWKRSLIDRSIRDRESHKFCRSFVSYSDQFSSTVSFKSRRSSLLSSRSTLSYSTTEDTLYETVLSSSTLYDDNEFCRRKILDICRQNDIVTFEDRYPTSLLKNCRKIGEGVYGEVFKLNDSVIKIMPIEGCEAVNGEDQKQFKEIFSEIMVTKETSDLQYRPVNSTPCFTELLKCSCVKGRYPDRLVTLWEEFAKTKKSYNDHPKMFDEEQVFIILELKNGGVDSGDIKYRSPNQTYSMILQVLFSLAVAEVELEFEHRDLHMSNILVSATESDETGFLLDDMTYEVKSAGVRPTIIDFTISRCFVGEKIMYYDLSQDEELFQGEGDYQFEMYRMMRSQCG</sequence>
<dbReference type="AlphaFoldDB" id="A0A8D9B3Q0"/>
<dbReference type="Pfam" id="PF12330">
    <property type="entry name" value="Haspin_kinase"/>
    <property type="match status" value="1"/>
</dbReference>
<dbReference type="Gene3D" id="1.10.510.10">
    <property type="entry name" value="Transferase(Phosphotransferase) domain 1"/>
    <property type="match status" value="1"/>
</dbReference>
<organism evidence="3">
    <name type="scientific">Cacopsylla melanoneura</name>
    <dbReference type="NCBI Taxonomy" id="428564"/>
    <lineage>
        <taxon>Eukaryota</taxon>
        <taxon>Metazoa</taxon>
        <taxon>Ecdysozoa</taxon>
        <taxon>Arthropoda</taxon>
        <taxon>Hexapoda</taxon>
        <taxon>Insecta</taxon>
        <taxon>Pterygota</taxon>
        <taxon>Neoptera</taxon>
        <taxon>Paraneoptera</taxon>
        <taxon>Hemiptera</taxon>
        <taxon>Sternorrhyncha</taxon>
        <taxon>Psylloidea</taxon>
        <taxon>Psyllidae</taxon>
        <taxon>Psyllinae</taxon>
        <taxon>Cacopsylla</taxon>
    </lineage>
</organism>
<keyword evidence="3" id="KW-0808">Transferase</keyword>
<dbReference type="EMBL" id="HBUF01600003">
    <property type="protein sequence ID" value="CAG6775883.1"/>
    <property type="molecule type" value="Transcribed_RNA"/>
</dbReference>
<evidence type="ECO:0000313" key="3">
    <source>
        <dbReference type="EMBL" id="CAG6775882.1"/>
    </source>
</evidence>
<keyword evidence="3" id="KW-0418">Kinase</keyword>
<feature type="region of interest" description="Disordered" evidence="1">
    <location>
        <begin position="166"/>
        <end position="219"/>
    </location>
</feature>